<dbReference type="Proteomes" id="UP000683000">
    <property type="component" value="Unassembled WGS sequence"/>
</dbReference>
<gene>
    <name evidence="1" type="ORF">JVT61DRAFT_10536</name>
</gene>
<dbReference type="AlphaFoldDB" id="A0A8I3AE13"/>
<comment type="caution">
    <text evidence="1">The sequence shown here is derived from an EMBL/GenBank/DDBJ whole genome shotgun (WGS) entry which is preliminary data.</text>
</comment>
<reference evidence="1" key="1">
    <citation type="submission" date="2021-03" db="EMBL/GenBank/DDBJ databases">
        <title>Evolutionary innovations through gain and loss of genes in the ectomycorrhizal Boletales.</title>
        <authorList>
            <person name="Wu G."/>
            <person name="Miyauchi S."/>
            <person name="Morin E."/>
            <person name="Yang Z.-L."/>
            <person name="Xu J."/>
            <person name="Martin F.M."/>
        </authorList>
    </citation>
    <scope>NUCLEOTIDE SEQUENCE</scope>
    <source>
        <strain evidence="1">BR01</strain>
    </source>
</reference>
<proteinExistence type="predicted"/>
<accession>A0A8I3AE13</accession>
<evidence type="ECO:0000313" key="2">
    <source>
        <dbReference type="Proteomes" id="UP000683000"/>
    </source>
</evidence>
<sequence length="126" mass="13914">MASHTYNCNINNTSHNQLDDDEVHHHPLLCPHHHPHCLRSPRASLTTSSSSTNLVSMTSKMSVIHRSRNSANSSLKINGRSPDVNADFAQQAIFLAQQLKCSEKYIASILHAIMAVNPQHGPSQLN</sequence>
<dbReference type="EMBL" id="JAGFBS010000004">
    <property type="protein sequence ID" value="KAG6379968.1"/>
    <property type="molecule type" value="Genomic_DNA"/>
</dbReference>
<name>A0A8I3AE13_9AGAM</name>
<protein>
    <submittedName>
        <fullName evidence="1">Uncharacterized protein</fullName>
    </submittedName>
</protein>
<organism evidence="1 2">
    <name type="scientific">Boletus reticuloceps</name>
    <dbReference type="NCBI Taxonomy" id="495285"/>
    <lineage>
        <taxon>Eukaryota</taxon>
        <taxon>Fungi</taxon>
        <taxon>Dikarya</taxon>
        <taxon>Basidiomycota</taxon>
        <taxon>Agaricomycotina</taxon>
        <taxon>Agaricomycetes</taxon>
        <taxon>Agaricomycetidae</taxon>
        <taxon>Boletales</taxon>
        <taxon>Boletineae</taxon>
        <taxon>Boletaceae</taxon>
        <taxon>Boletoideae</taxon>
        <taxon>Boletus</taxon>
    </lineage>
</organism>
<keyword evidence="2" id="KW-1185">Reference proteome</keyword>
<evidence type="ECO:0000313" key="1">
    <source>
        <dbReference type="EMBL" id="KAG6379968.1"/>
    </source>
</evidence>